<dbReference type="InterPro" id="IPR050490">
    <property type="entry name" value="Bact_solute-bd_prot1"/>
</dbReference>
<evidence type="ECO:0000313" key="2">
    <source>
        <dbReference type="Proteomes" id="UP000602087"/>
    </source>
</evidence>
<dbReference type="RefSeq" id="WP_198732972.1">
    <property type="nucleotide sequence ID" value="NZ_JAEINH010000003.1"/>
</dbReference>
<dbReference type="EMBL" id="JAEINH010000003">
    <property type="protein sequence ID" value="MBI9114425.1"/>
    <property type="molecule type" value="Genomic_DNA"/>
</dbReference>
<dbReference type="AlphaFoldDB" id="A0A934I919"/>
<dbReference type="InterPro" id="IPR006311">
    <property type="entry name" value="TAT_signal"/>
</dbReference>
<protein>
    <submittedName>
        <fullName evidence="1">Extracellular solute-binding protein</fullName>
    </submittedName>
</protein>
<evidence type="ECO:0000313" key="1">
    <source>
        <dbReference type="EMBL" id="MBI9114425.1"/>
    </source>
</evidence>
<dbReference type="PROSITE" id="PS51318">
    <property type="entry name" value="TAT"/>
    <property type="match status" value="1"/>
</dbReference>
<dbReference type="PANTHER" id="PTHR43649:SF14">
    <property type="entry name" value="BLR3389 PROTEIN"/>
    <property type="match status" value="1"/>
</dbReference>
<dbReference type="SUPFAM" id="SSF53850">
    <property type="entry name" value="Periplasmic binding protein-like II"/>
    <property type="match status" value="1"/>
</dbReference>
<organism evidence="1 2">
    <name type="scientific">Sanguibacter suaedae</name>
    <dbReference type="NCBI Taxonomy" id="2795737"/>
    <lineage>
        <taxon>Bacteria</taxon>
        <taxon>Bacillati</taxon>
        <taxon>Actinomycetota</taxon>
        <taxon>Actinomycetes</taxon>
        <taxon>Micrococcales</taxon>
        <taxon>Sanguibacteraceae</taxon>
        <taxon>Sanguibacter</taxon>
    </lineage>
</organism>
<name>A0A934I919_9MICO</name>
<dbReference type="Gene3D" id="3.40.190.10">
    <property type="entry name" value="Periplasmic binding protein-like II"/>
    <property type="match status" value="1"/>
</dbReference>
<gene>
    <name evidence="1" type="ORF">JAV76_05280</name>
</gene>
<reference evidence="1" key="1">
    <citation type="submission" date="2020-12" db="EMBL/GenBank/DDBJ databases">
        <title>Sanguibacter suaedae sp. nov., isolated from Suaeda aralocaspica.</title>
        <authorList>
            <person name="Ma Q."/>
        </authorList>
    </citation>
    <scope>NUCLEOTIDE SEQUENCE</scope>
    <source>
        <strain evidence="1">YZGR15</strain>
    </source>
</reference>
<dbReference type="Proteomes" id="UP000602087">
    <property type="component" value="Unassembled WGS sequence"/>
</dbReference>
<accession>A0A934I919</accession>
<sequence length="450" mass="47817">MDRASTSPSTASAAGGISRRQVLLGGLALVGGTVLGPALTSCSPSPSATGTPVRYWHPLSGGDGITMADLVESINDEHGFAAEQTVLTWGTPYYTKLAMASAGGRAPDVAVMHASRIPGYAPGGLLDPWDTDLLAELGVTEADFPAAVWEKGIVDGKLYSLALDSHPFILMYNTDVAEQAGALGDDGLLQDITSPEEFLDVARRMQEVTGKHGVSYGYLGDGAQMWRLFYTLYLQMGAEMTLDGDTVSLDEQAAVTALEFMTQMLDGTVAASTGDYGTAVAEFLNGESGMFLTGVWELPTLAASGMAFDARTIPTLYGTDAVYGDSHAFVLPHQDDPDEEQRRETYRFVSEILKGSIVWAGAGHIPAYQPIVESPAYDDLLPQAHYADATANLNYDPEAWFSGSGSDFQGYFAENIQNVLLGQTDPAVGLRGFVDRLNSILAKPNPVTGT</sequence>
<proteinExistence type="predicted"/>
<dbReference type="PANTHER" id="PTHR43649">
    <property type="entry name" value="ARABINOSE-BINDING PROTEIN-RELATED"/>
    <property type="match status" value="1"/>
</dbReference>
<comment type="caution">
    <text evidence="1">The sequence shown here is derived from an EMBL/GenBank/DDBJ whole genome shotgun (WGS) entry which is preliminary data.</text>
</comment>
<dbReference type="Pfam" id="PF13416">
    <property type="entry name" value="SBP_bac_8"/>
    <property type="match status" value="1"/>
</dbReference>
<dbReference type="InterPro" id="IPR006059">
    <property type="entry name" value="SBP"/>
</dbReference>
<keyword evidence="2" id="KW-1185">Reference proteome</keyword>